<keyword evidence="4 9" id="KW-0547">Nucleotide-binding</keyword>
<dbReference type="EC" id="2.8.1.13" evidence="9"/>
<evidence type="ECO:0000259" key="10">
    <source>
        <dbReference type="Pfam" id="PF20258"/>
    </source>
</evidence>
<dbReference type="FunCoup" id="F2LXH2">
    <property type="interactions" value="462"/>
</dbReference>
<evidence type="ECO:0000256" key="2">
    <source>
        <dbReference type="ARBA" id="ARBA00022679"/>
    </source>
</evidence>
<dbReference type="GO" id="GO:0002143">
    <property type="term" value="P:tRNA wobble position uridine thiolation"/>
    <property type="evidence" value="ECO:0007669"/>
    <property type="project" value="TreeGrafter"/>
</dbReference>
<keyword evidence="5 9" id="KW-0067">ATP-binding</keyword>
<comment type="caution">
    <text evidence="9">Lacks conserved residue(s) required for the propagation of feature annotation.</text>
</comment>
<dbReference type="HAMAP" id="MF_00144">
    <property type="entry name" value="tRNA_thiouridyl_MnmA"/>
    <property type="match status" value="1"/>
</dbReference>
<organism evidence="12 13">
    <name type="scientific">Hippea maritima (strain ATCC 700847 / DSM 10411 / MH2)</name>
    <dbReference type="NCBI Taxonomy" id="760142"/>
    <lineage>
        <taxon>Bacteria</taxon>
        <taxon>Pseudomonadati</taxon>
        <taxon>Campylobacterota</taxon>
        <taxon>Desulfurellia</taxon>
        <taxon>Desulfurellales</taxon>
        <taxon>Hippeaceae</taxon>
        <taxon>Hippea</taxon>
    </lineage>
</organism>
<feature type="binding site" evidence="9">
    <location>
        <position position="32"/>
    </location>
    <ligand>
        <name>ATP</name>
        <dbReference type="ChEBI" id="CHEBI:30616"/>
    </ligand>
</feature>
<dbReference type="AlphaFoldDB" id="F2LXH2"/>
<dbReference type="InterPro" id="IPR014729">
    <property type="entry name" value="Rossmann-like_a/b/a_fold"/>
</dbReference>
<evidence type="ECO:0000256" key="1">
    <source>
        <dbReference type="ARBA" id="ARBA00022555"/>
    </source>
</evidence>
<dbReference type="Pfam" id="PF20259">
    <property type="entry name" value="tRNA_Me_trans_M"/>
    <property type="match status" value="1"/>
</dbReference>
<feature type="domain" description="tRNA-specific 2-thiouridylase MnmA-like central" evidence="11">
    <location>
        <begin position="193"/>
        <end position="253"/>
    </location>
</feature>
<keyword evidence="7 9" id="KW-1015">Disulfide bond</keyword>
<comment type="function">
    <text evidence="9">Catalyzes the 2-thiolation of uridine at the wobble position (U34) of tRNA, leading to the formation of s(2)U34.</text>
</comment>
<keyword evidence="13" id="KW-1185">Reference proteome</keyword>
<feature type="site" description="Interaction with tRNA" evidence="9">
    <location>
        <position position="113"/>
    </location>
</feature>
<proteinExistence type="inferred from homology"/>
<evidence type="ECO:0000313" key="12">
    <source>
        <dbReference type="EMBL" id="AEA33158.1"/>
    </source>
</evidence>
<dbReference type="eggNOG" id="COG0482">
    <property type="taxonomic scope" value="Bacteria"/>
</dbReference>
<protein>
    <recommendedName>
        <fullName evidence="9">tRNA-specific 2-thiouridylase MnmA</fullName>
        <ecNumber evidence="9">2.8.1.13</ecNumber>
    </recommendedName>
</protein>
<dbReference type="NCBIfam" id="TIGR00420">
    <property type="entry name" value="trmU"/>
    <property type="match status" value="1"/>
</dbReference>
<dbReference type="GO" id="GO:0000049">
    <property type="term" value="F:tRNA binding"/>
    <property type="evidence" value="ECO:0007669"/>
    <property type="project" value="UniProtKB-KW"/>
</dbReference>
<keyword evidence="6 9" id="KW-0694">RNA-binding</keyword>
<dbReference type="Gene3D" id="2.40.30.10">
    <property type="entry name" value="Translation factors"/>
    <property type="match status" value="1"/>
</dbReference>
<dbReference type="NCBIfam" id="NF001138">
    <property type="entry name" value="PRK00143.1"/>
    <property type="match status" value="1"/>
</dbReference>
<evidence type="ECO:0000256" key="3">
    <source>
        <dbReference type="ARBA" id="ARBA00022694"/>
    </source>
</evidence>
<evidence type="ECO:0000256" key="4">
    <source>
        <dbReference type="ARBA" id="ARBA00022741"/>
    </source>
</evidence>
<keyword evidence="9" id="KW-0963">Cytoplasm</keyword>
<dbReference type="CDD" id="cd01998">
    <property type="entry name" value="MnmA_TRMU-like"/>
    <property type="match status" value="1"/>
</dbReference>
<dbReference type="OrthoDB" id="9800696at2"/>
<dbReference type="GO" id="GO:0103016">
    <property type="term" value="F:tRNA-uridine 2-sulfurtransferase activity"/>
    <property type="evidence" value="ECO:0007669"/>
    <property type="project" value="UniProtKB-EC"/>
</dbReference>
<dbReference type="InterPro" id="IPR046884">
    <property type="entry name" value="MnmA-like_central"/>
</dbReference>
<sequence length="338" mass="38633">MKVAVALSGGVDSATAAFLLKKEGHEVVGITLKLYDDESYIKQAEKIAEFLGIEWHCFDYSLEFKKGVIDYFFNTYLNGKTPNPCVVCNRYVKFNYLLEVADKLNCDKLATGHYARISRKLLNKPLIAKSPSEKDQSYFLCFLNESQIKKLMFPLGELNSKETTRQIAEKINLSLAQKKDSFDVCFVRGNYRDLLKNRLKEKEGYFILSGKKIKKHEGIFSYTVGQRKGLRIAYKEALYVKSIHPKTGNIYLSTKKELYKRTVRASVENLLYAPSEKFKAKAKLRSKMDKAFCTITLDKKSFLMEFDHPVFAPTPGQVACVYLEDVVILAGFIEEAFD</sequence>
<dbReference type="InterPro" id="IPR004506">
    <property type="entry name" value="MnmA-like"/>
</dbReference>
<gene>
    <name evidence="9" type="primary">mnmA</name>
    <name evidence="12" type="ordered locus">Hipma_0179</name>
</gene>
<reference evidence="13" key="2">
    <citation type="submission" date="2011-03" db="EMBL/GenBank/DDBJ databases">
        <title>The complete genome of Hippea maritima DSM 10411.</title>
        <authorList>
            <consortium name="US DOE Joint Genome Institute (JGI-PGF)"/>
            <person name="Lucas S."/>
            <person name="Copeland A."/>
            <person name="Lapidus A."/>
            <person name="Bruce D."/>
            <person name="Goodwin L."/>
            <person name="Pitluck S."/>
            <person name="Peters L."/>
            <person name="Kyrpides N."/>
            <person name="Mavromatis K."/>
            <person name="Pagani I."/>
            <person name="Ivanova N."/>
            <person name="Mikhailova N."/>
            <person name="Lu M."/>
            <person name="Detter J.C."/>
            <person name="Tapia R."/>
            <person name="Han C."/>
            <person name="Land M."/>
            <person name="Hauser L."/>
            <person name="Markowitz V."/>
            <person name="Cheng J.-F."/>
            <person name="Hugenholtz P."/>
            <person name="Woyke T."/>
            <person name="Wu D."/>
            <person name="Spring S."/>
            <person name="Schroeder M."/>
            <person name="Brambilla E."/>
            <person name="Klenk H.-P."/>
            <person name="Eisen J.A."/>
        </authorList>
    </citation>
    <scope>NUCLEOTIDE SEQUENCE [LARGE SCALE GENOMIC DNA]</scope>
    <source>
        <strain evidence="13">ATCC 700847 / DSM 10411 / MH2</strain>
    </source>
</reference>
<dbReference type="GO" id="GO:0005524">
    <property type="term" value="F:ATP binding"/>
    <property type="evidence" value="ECO:0007669"/>
    <property type="project" value="UniProtKB-KW"/>
</dbReference>
<evidence type="ECO:0000256" key="5">
    <source>
        <dbReference type="ARBA" id="ARBA00022840"/>
    </source>
</evidence>
<feature type="binding site" evidence="9">
    <location>
        <position position="112"/>
    </location>
    <ligand>
        <name>ATP</name>
        <dbReference type="ChEBI" id="CHEBI:30616"/>
    </ligand>
</feature>
<evidence type="ECO:0000256" key="8">
    <source>
        <dbReference type="ARBA" id="ARBA00051542"/>
    </source>
</evidence>
<feature type="disulfide bond" description="Alternate" evidence="9">
    <location>
        <begin position="88"/>
        <end position="185"/>
    </location>
</feature>
<reference evidence="12 13" key="1">
    <citation type="journal article" date="2011" name="Stand. Genomic Sci.">
        <title>Complete genome sequence of the thermophilic sulfur-reducer Hippea maritima type strain (MH(2)).</title>
        <authorList>
            <person name="Huntemann M."/>
            <person name="Lu M."/>
            <person name="Nolan M."/>
            <person name="Lapidus A."/>
            <person name="Lucas S."/>
            <person name="Hammon N."/>
            <person name="Deshpande S."/>
            <person name="Cheng J.F."/>
            <person name="Tapia R."/>
            <person name="Han C."/>
            <person name="Goodwin L."/>
            <person name="Pitluck S."/>
            <person name="Liolios K."/>
            <person name="Pagani I."/>
            <person name="Ivanova N."/>
            <person name="Ovchinikova G."/>
            <person name="Pati A."/>
            <person name="Chen A."/>
            <person name="Palaniappan K."/>
            <person name="Land M."/>
            <person name="Hauser L."/>
            <person name="Jeffries C.D."/>
            <person name="Detter J.C."/>
            <person name="Brambilla E.M."/>
            <person name="Rohde M."/>
            <person name="Spring S."/>
            <person name="Goker M."/>
            <person name="Woyke T."/>
            <person name="Bristow J."/>
            <person name="Eisen J.A."/>
            <person name="Markowitz V."/>
            <person name="Hugenholtz P."/>
            <person name="Kyrpides N.C."/>
            <person name="Klenk H.P."/>
            <person name="Mavromatis K."/>
        </authorList>
    </citation>
    <scope>NUCLEOTIDE SEQUENCE [LARGE SCALE GENOMIC DNA]</scope>
    <source>
        <strain evidence="13">ATCC 700847 / DSM 10411 / MH2</strain>
    </source>
</reference>
<dbReference type="Pfam" id="PF03054">
    <property type="entry name" value="tRNA_Me_trans"/>
    <property type="match status" value="1"/>
</dbReference>
<comment type="catalytic activity">
    <reaction evidence="8 9">
        <text>S-sulfanyl-L-cysteinyl-[protein] + uridine(34) in tRNA + AH2 + ATP = 2-thiouridine(34) in tRNA + L-cysteinyl-[protein] + A + AMP + diphosphate + H(+)</text>
        <dbReference type="Rhea" id="RHEA:47032"/>
        <dbReference type="Rhea" id="RHEA-COMP:10131"/>
        <dbReference type="Rhea" id="RHEA-COMP:11726"/>
        <dbReference type="Rhea" id="RHEA-COMP:11727"/>
        <dbReference type="Rhea" id="RHEA-COMP:11728"/>
        <dbReference type="ChEBI" id="CHEBI:13193"/>
        <dbReference type="ChEBI" id="CHEBI:15378"/>
        <dbReference type="ChEBI" id="CHEBI:17499"/>
        <dbReference type="ChEBI" id="CHEBI:29950"/>
        <dbReference type="ChEBI" id="CHEBI:30616"/>
        <dbReference type="ChEBI" id="CHEBI:33019"/>
        <dbReference type="ChEBI" id="CHEBI:61963"/>
        <dbReference type="ChEBI" id="CHEBI:65315"/>
        <dbReference type="ChEBI" id="CHEBI:87170"/>
        <dbReference type="ChEBI" id="CHEBI:456215"/>
        <dbReference type="EC" id="2.8.1.13"/>
    </reaction>
</comment>
<name>F2LXH2_HIPMA</name>
<keyword evidence="2 9" id="KW-0808">Transferase</keyword>
<feature type="active site" description="Nucleophile" evidence="9">
    <location>
        <position position="88"/>
    </location>
</feature>
<evidence type="ECO:0000256" key="9">
    <source>
        <dbReference type="HAMAP-Rule" id="MF_00144"/>
    </source>
</evidence>
<evidence type="ECO:0000256" key="7">
    <source>
        <dbReference type="ARBA" id="ARBA00023157"/>
    </source>
</evidence>
<evidence type="ECO:0000313" key="13">
    <source>
        <dbReference type="Proteomes" id="UP000008139"/>
    </source>
</evidence>
<dbReference type="InterPro" id="IPR023382">
    <property type="entry name" value="MnmA-like_central_sf"/>
</dbReference>
<feature type="active site" description="Cysteine persulfide intermediate" evidence="9">
    <location>
        <position position="185"/>
    </location>
</feature>
<dbReference type="Proteomes" id="UP000008139">
    <property type="component" value="Chromosome"/>
</dbReference>
<dbReference type="STRING" id="760142.Hipma_0179"/>
<dbReference type="Pfam" id="PF20258">
    <property type="entry name" value="tRNA_Me_trans_C"/>
    <property type="match status" value="1"/>
</dbReference>
<dbReference type="Gene3D" id="2.30.30.280">
    <property type="entry name" value="Adenine nucleotide alpha hydrolases-like domains"/>
    <property type="match status" value="1"/>
</dbReference>
<dbReference type="PANTHER" id="PTHR11933">
    <property type="entry name" value="TRNA 5-METHYLAMINOMETHYL-2-THIOURIDYLATE -METHYLTRANSFERASE"/>
    <property type="match status" value="1"/>
</dbReference>
<dbReference type="SUPFAM" id="SSF52402">
    <property type="entry name" value="Adenine nucleotide alpha hydrolases-like"/>
    <property type="match status" value="1"/>
</dbReference>
<accession>F2LXH2</accession>
<dbReference type="InParanoid" id="F2LXH2"/>
<evidence type="ECO:0000256" key="6">
    <source>
        <dbReference type="ARBA" id="ARBA00022884"/>
    </source>
</evidence>
<keyword evidence="3 9" id="KW-0819">tRNA processing</keyword>
<dbReference type="Gene3D" id="3.40.50.620">
    <property type="entry name" value="HUPs"/>
    <property type="match status" value="1"/>
</dbReference>
<dbReference type="PANTHER" id="PTHR11933:SF5">
    <property type="entry name" value="MITOCHONDRIAL TRNA-SPECIFIC 2-THIOURIDYLASE 1"/>
    <property type="match status" value="1"/>
</dbReference>
<feature type="binding site" evidence="9">
    <location>
        <begin position="6"/>
        <end position="13"/>
    </location>
    <ligand>
        <name>ATP</name>
        <dbReference type="ChEBI" id="CHEBI:30616"/>
    </ligand>
</feature>
<comment type="subcellular location">
    <subcellularLocation>
        <location evidence="9">Cytoplasm</location>
    </subcellularLocation>
</comment>
<keyword evidence="1 9" id="KW-0820">tRNA-binding</keyword>
<dbReference type="InterPro" id="IPR046885">
    <property type="entry name" value="MnmA-like_C"/>
</dbReference>
<feature type="region of interest" description="Interaction with tRNA" evidence="9">
    <location>
        <begin position="134"/>
        <end position="136"/>
    </location>
</feature>
<feature type="site" description="Interaction with tRNA" evidence="9">
    <location>
        <position position="317"/>
    </location>
</feature>
<dbReference type="GO" id="GO:0005737">
    <property type="term" value="C:cytoplasm"/>
    <property type="evidence" value="ECO:0007669"/>
    <property type="project" value="UniProtKB-SubCell"/>
</dbReference>
<feature type="domain" description="tRNA-specific 2-thiouridylase MnmA-like C-terminal" evidence="10">
    <location>
        <begin position="274"/>
        <end position="331"/>
    </location>
</feature>
<evidence type="ECO:0000259" key="11">
    <source>
        <dbReference type="Pfam" id="PF20259"/>
    </source>
</evidence>
<dbReference type="RefSeq" id="WP_013681203.1">
    <property type="nucleotide sequence ID" value="NC_015318.1"/>
</dbReference>
<dbReference type="KEGG" id="hmr:Hipma_0179"/>
<comment type="similarity">
    <text evidence="9">Belongs to the MnmA/TRMU family.</text>
</comment>
<dbReference type="EMBL" id="CP002606">
    <property type="protein sequence ID" value="AEA33158.1"/>
    <property type="molecule type" value="Genomic_DNA"/>
</dbReference>
<dbReference type="HOGENOM" id="CLU_035188_0_0_7"/>